<dbReference type="SUPFAM" id="SSF55347">
    <property type="entry name" value="Glyceraldehyde-3-phosphate dehydrogenase-like, C-terminal domain"/>
    <property type="match status" value="1"/>
</dbReference>
<evidence type="ECO:0000259" key="2">
    <source>
        <dbReference type="Pfam" id="PF03435"/>
    </source>
</evidence>
<keyword evidence="1" id="KW-0560">Oxidoreductase</keyword>
<dbReference type="PANTHER" id="PTHR11133">
    <property type="entry name" value="SACCHAROPINE DEHYDROGENASE"/>
    <property type="match status" value="1"/>
</dbReference>
<dbReference type="OrthoDB" id="9769367at2"/>
<dbReference type="PANTHER" id="PTHR11133:SF22">
    <property type="entry name" value="ALPHA-AMINOADIPIC SEMIALDEHYDE SYNTHASE, MITOCHONDRIAL"/>
    <property type="match status" value="1"/>
</dbReference>
<proteinExistence type="predicted"/>
<dbReference type="SUPFAM" id="SSF51735">
    <property type="entry name" value="NAD(P)-binding Rossmann-fold domains"/>
    <property type="match status" value="1"/>
</dbReference>
<dbReference type="Proteomes" id="UP000238701">
    <property type="component" value="Unassembled WGS sequence"/>
</dbReference>
<feature type="domain" description="Saccharopine dehydrogenase NADP binding" evidence="2">
    <location>
        <begin position="4"/>
        <end position="122"/>
    </location>
</feature>
<gene>
    <name evidence="4" type="ORF">SBA1_970013</name>
</gene>
<evidence type="ECO:0000313" key="5">
    <source>
        <dbReference type="Proteomes" id="UP000238701"/>
    </source>
</evidence>
<dbReference type="Gene3D" id="3.40.50.720">
    <property type="entry name" value="NAD(P)-binding Rossmann-like Domain"/>
    <property type="match status" value="2"/>
</dbReference>
<evidence type="ECO:0000259" key="3">
    <source>
        <dbReference type="Pfam" id="PF16653"/>
    </source>
</evidence>
<protein>
    <submittedName>
        <fullName evidence="4">Saccharopine dehydrogenase</fullName>
    </submittedName>
</protein>
<reference evidence="5" key="1">
    <citation type="submission" date="2018-02" db="EMBL/GenBank/DDBJ databases">
        <authorList>
            <person name="Hausmann B."/>
        </authorList>
    </citation>
    <scope>NUCLEOTIDE SEQUENCE [LARGE SCALE GENOMIC DNA]</scope>
    <source>
        <strain evidence="5">Peat soil MAG SbA1</strain>
    </source>
</reference>
<dbReference type="InterPro" id="IPR036291">
    <property type="entry name" value="NAD(P)-bd_dom_sf"/>
</dbReference>
<dbReference type="Gene3D" id="3.30.360.10">
    <property type="entry name" value="Dihydrodipicolinate Reductase, domain 2"/>
    <property type="match status" value="1"/>
</dbReference>
<dbReference type="GO" id="GO:0016491">
    <property type="term" value="F:oxidoreductase activity"/>
    <property type="evidence" value="ECO:0007669"/>
    <property type="project" value="UniProtKB-KW"/>
</dbReference>
<name>A0A2U3LDN8_9BACT</name>
<feature type="domain" description="Saccharopine dehydrogenase-like C-terminal" evidence="3">
    <location>
        <begin position="132"/>
        <end position="389"/>
    </location>
</feature>
<dbReference type="InterPro" id="IPR005097">
    <property type="entry name" value="Sacchrp_dh_NADP-bd"/>
</dbReference>
<organism evidence="4 5">
    <name type="scientific">Candidatus Sulfotelmatobacter kueseliae</name>
    <dbReference type="NCBI Taxonomy" id="2042962"/>
    <lineage>
        <taxon>Bacteria</taxon>
        <taxon>Pseudomonadati</taxon>
        <taxon>Acidobacteriota</taxon>
        <taxon>Terriglobia</taxon>
        <taxon>Terriglobales</taxon>
        <taxon>Candidatus Korobacteraceae</taxon>
        <taxon>Candidatus Sulfotelmatobacter</taxon>
    </lineage>
</organism>
<dbReference type="Pfam" id="PF03435">
    <property type="entry name" value="Sacchrp_dh_NADP"/>
    <property type="match status" value="1"/>
</dbReference>
<evidence type="ECO:0000313" key="4">
    <source>
        <dbReference type="EMBL" id="SPF49976.1"/>
    </source>
</evidence>
<dbReference type="AlphaFoldDB" id="A0A2U3LDN8"/>
<dbReference type="EMBL" id="OMOD01000196">
    <property type="protein sequence ID" value="SPF49976.1"/>
    <property type="molecule type" value="Genomic_DNA"/>
</dbReference>
<dbReference type="InterPro" id="IPR051168">
    <property type="entry name" value="AASS"/>
</dbReference>
<accession>A0A2U3LDN8</accession>
<sequence>MKLLVIGSGMMGSAAAFDMARTPQVNAVTLADSDLKLARDVAARVNRMTGEKKVRAVGLDASDEKAAARLMRGHDAALSAVPYFLNLGLARAAIEARCHFADLGGNNTVVRHELALAKQAEKHDVALAPDCGLSPGMASILGGELIRRLGGRADALRIYVGGLPEQPTPPFHYQLVFSVEGLINEYVEPARILRKGKLITIDPLTEPEDFNIPGFSQLVAFHTSGGTSTLPETFEGGVGECFEKTLRYPGHYDLLCELKELGLFSSEKMKINGTEIAPRAMMSKIFEGKFASKAPDVCIMRVEAHESVNRPGVRGLLGGRLKGRVASFTMVDRYDSKTDTSAMMRTTAYPASIVLQMMASGAISKRGGVLQERDVPAELFLEEVEKRGIKIEYTIA</sequence>
<dbReference type="Pfam" id="PF16653">
    <property type="entry name" value="Sacchrp_dh_C"/>
    <property type="match status" value="1"/>
</dbReference>
<dbReference type="InterPro" id="IPR032095">
    <property type="entry name" value="Sacchrp_dh-like_C"/>
</dbReference>
<evidence type="ECO:0000256" key="1">
    <source>
        <dbReference type="ARBA" id="ARBA00023002"/>
    </source>
</evidence>